<dbReference type="EMBL" id="HACA01021184">
    <property type="protein sequence ID" value="CDW38545.1"/>
    <property type="molecule type" value="Transcribed_RNA"/>
</dbReference>
<reference evidence="1" key="1">
    <citation type="submission" date="2014-05" db="EMBL/GenBank/DDBJ databases">
        <authorList>
            <person name="Chronopoulou M."/>
        </authorList>
    </citation>
    <scope>NUCLEOTIDE SEQUENCE</scope>
    <source>
        <tissue evidence="1">Whole organism</tissue>
    </source>
</reference>
<protein>
    <submittedName>
        <fullName evidence="1">Uncharacterized protein</fullName>
    </submittedName>
</protein>
<name>A0A0K2UKE4_LEPSM</name>
<accession>A0A0K2UKE4</accession>
<sequence>MRHIRKKNLMDVEELIVTRIYAS</sequence>
<organism evidence="1">
    <name type="scientific">Lepeophtheirus salmonis</name>
    <name type="common">Salmon louse</name>
    <name type="synonym">Caligus salmonis</name>
    <dbReference type="NCBI Taxonomy" id="72036"/>
    <lineage>
        <taxon>Eukaryota</taxon>
        <taxon>Metazoa</taxon>
        <taxon>Ecdysozoa</taxon>
        <taxon>Arthropoda</taxon>
        <taxon>Crustacea</taxon>
        <taxon>Multicrustacea</taxon>
        <taxon>Hexanauplia</taxon>
        <taxon>Copepoda</taxon>
        <taxon>Siphonostomatoida</taxon>
        <taxon>Caligidae</taxon>
        <taxon>Lepeophtheirus</taxon>
    </lineage>
</organism>
<proteinExistence type="predicted"/>
<dbReference type="AlphaFoldDB" id="A0A0K2UKE4"/>
<evidence type="ECO:0000313" key="1">
    <source>
        <dbReference type="EMBL" id="CDW38545.1"/>
    </source>
</evidence>